<proteinExistence type="predicted"/>
<protein>
    <recommendedName>
        <fullName evidence="1">Glycosyltransferase 2-like domain-containing protein</fullName>
    </recommendedName>
</protein>
<evidence type="ECO:0000313" key="3">
    <source>
        <dbReference type="Proteomes" id="UP000321301"/>
    </source>
</evidence>
<feature type="domain" description="Glycosyltransferase 2-like" evidence="1">
    <location>
        <begin position="4"/>
        <end position="109"/>
    </location>
</feature>
<gene>
    <name evidence="2" type="ORF">CQA01_00670</name>
</gene>
<keyword evidence="3" id="KW-1185">Reference proteome</keyword>
<comment type="caution">
    <text evidence="2">The sequence shown here is derived from an EMBL/GenBank/DDBJ whole genome shotgun (WGS) entry which is preliminary data.</text>
</comment>
<dbReference type="Gene3D" id="3.90.550.10">
    <property type="entry name" value="Spore Coat Polysaccharide Biosynthesis Protein SpsA, Chain A"/>
    <property type="match status" value="1"/>
</dbReference>
<dbReference type="RefSeq" id="WP_020894188.1">
    <property type="nucleotide sequence ID" value="NZ_BJYV01000001.1"/>
</dbReference>
<dbReference type="Proteomes" id="UP000321301">
    <property type="component" value="Unassembled WGS sequence"/>
</dbReference>
<name>A0A512C5N3_9BACT</name>
<dbReference type="AlphaFoldDB" id="A0A512C5N3"/>
<dbReference type="GO" id="GO:0016758">
    <property type="term" value="F:hexosyltransferase activity"/>
    <property type="evidence" value="ECO:0007669"/>
    <property type="project" value="UniProtKB-ARBA"/>
</dbReference>
<dbReference type="SUPFAM" id="SSF53448">
    <property type="entry name" value="Nucleotide-diphospho-sugar transferases"/>
    <property type="match status" value="1"/>
</dbReference>
<sequence>MYISIIIPHYNDINRLIGLLDELENQVLPKDKWEVFVINNCVEFPLELPLEFSVSYQLKIIEESIPGSYAARNKGIKEAKGDLLAFTDSDCLPEKHWLLNALTHFSNDKEKKIGVLTGPIPLFFKDPSNLSAAEIYEKYTGFTTKAYALDGKAVTANWFSYSTVIDEFGGFDPNLKSNGDSKLSGQISSKYLVSYQDDIIVFHPARYLIKELSNKYNRLLGGTYTRNYKGKNIMFLGYLIKFIFRRYRFGFKKLVTVRLHESIKIIKVCHCINKSVFSEFFSIIRGNPTTR</sequence>
<dbReference type="EMBL" id="BJYV01000001">
    <property type="protein sequence ID" value="GEO19533.1"/>
    <property type="molecule type" value="Genomic_DNA"/>
</dbReference>
<dbReference type="Pfam" id="PF00535">
    <property type="entry name" value="Glycos_transf_2"/>
    <property type="match status" value="1"/>
</dbReference>
<evidence type="ECO:0000313" key="2">
    <source>
        <dbReference type="EMBL" id="GEO19533.1"/>
    </source>
</evidence>
<reference evidence="2 3" key="1">
    <citation type="submission" date="2019-07" db="EMBL/GenBank/DDBJ databases">
        <title>Whole genome shotgun sequence of Cyclobacterium qasimii NBRC 106168.</title>
        <authorList>
            <person name="Hosoyama A."/>
            <person name="Uohara A."/>
            <person name="Ohji S."/>
            <person name="Ichikawa N."/>
        </authorList>
    </citation>
    <scope>NUCLEOTIDE SEQUENCE [LARGE SCALE GENOMIC DNA]</scope>
    <source>
        <strain evidence="2 3">NBRC 106168</strain>
    </source>
</reference>
<accession>A0A512C5N3</accession>
<evidence type="ECO:0000259" key="1">
    <source>
        <dbReference type="Pfam" id="PF00535"/>
    </source>
</evidence>
<dbReference type="PANTHER" id="PTHR22916">
    <property type="entry name" value="GLYCOSYLTRANSFERASE"/>
    <property type="match status" value="1"/>
</dbReference>
<dbReference type="InterPro" id="IPR029044">
    <property type="entry name" value="Nucleotide-diphossugar_trans"/>
</dbReference>
<dbReference type="InterPro" id="IPR001173">
    <property type="entry name" value="Glyco_trans_2-like"/>
</dbReference>
<organism evidence="2 3">
    <name type="scientific">Cyclobacterium qasimii</name>
    <dbReference type="NCBI Taxonomy" id="1350429"/>
    <lineage>
        <taxon>Bacteria</taxon>
        <taxon>Pseudomonadati</taxon>
        <taxon>Bacteroidota</taxon>
        <taxon>Cytophagia</taxon>
        <taxon>Cytophagales</taxon>
        <taxon>Cyclobacteriaceae</taxon>
        <taxon>Cyclobacterium</taxon>
    </lineage>
</organism>